<evidence type="ECO:0008006" key="3">
    <source>
        <dbReference type="Google" id="ProtNLM"/>
    </source>
</evidence>
<evidence type="ECO:0000313" key="1">
    <source>
        <dbReference type="EMBL" id="KAG1798014.1"/>
    </source>
</evidence>
<dbReference type="OrthoDB" id="37537at2759"/>
<gene>
    <name evidence="1" type="ORF">BJ212DRAFT_1404410</name>
</gene>
<protein>
    <recommendedName>
        <fullName evidence="3">NADP-dependent oxidoreductase domain-containing protein</fullName>
    </recommendedName>
</protein>
<name>A0A9P7DLU0_9AGAM</name>
<accession>A0A9P7DLU0</accession>
<dbReference type="RefSeq" id="XP_041185565.1">
    <property type="nucleotide sequence ID" value="XM_041337392.1"/>
</dbReference>
<proteinExistence type="predicted"/>
<reference evidence="1" key="1">
    <citation type="journal article" date="2020" name="New Phytol.">
        <title>Comparative genomics reveals dynamic genome evolution in host specialist ectomycorrhizal fungi.</title>
        <authorList>
            <person name="Lofgren L.A."/>
            <person name="Nguyen N.H."/>
            <person name="Vilgalys R."/>
            <person name="Ruytinx J."/>
            <person name="Liao H.L."/>
            <person name="Branco S."/>
            <person name="Kuo A."/>
            <person name="LaButti K."/>
            <person name="Lipzen A."/>
            <person name="Andreopoulos W."/>
            <person name="Pangilinan J."/>
            <person name="Riley R."/>
            <person name="Hundley H."/>
            <person name="Na H."/>
            <person name="Barry K."/>
            <person name="Grigoriev I.V."/>
            <person name="Stajich J.E."/>
            <person name="Kennedy P.G."/>
        </authorList>
    </citation>
    <scope>NUCLEOTIDE SEQUENCE</scope>
    <source>
        <strain evidence="1">MN1</strain>
    </source>
</reference>
<keyword evidence="2" id="KW-1185">Reference proteome</keyword>
<evidence type="ECO:0000313" key="2">
    <source>
        <dbReference type="Proteomes" id="UP000807769"/>
    </source>
</evidence>
<organism evidence="1 2">
    <name type="scientific">Suillus subaureus</name>
    <dbReference type="NCBI Taxonomy" id="48587"/>
    <lineage>
        <taxon>Eukaryota</taxon>
        <taxon>Fungi</taxon>
        <taxon>Dikarya</taxon>
        <taxon>Basidiomycota</taxon>
        <taxon>Agaricomycotina</taxon>
        <taxon>Agaricomycetes</taxon>
        <taxon>Agaricomycetidae</taxon>
        <taxon>Boletales</taxon>
        <taxon>Suillineae</taxon>
        <taxon>Suillaceae</taxon>
        <taxon>Suillus</taxon>
    </lineage>
</organism>
<dbReference type="EMBL" id="JABBWG010000186">
    <property type="protein sequence ID" value="KAG1798014.1"/>
    <property type="molecule type" value="Genomic_DNA"/>
</dbReference>
<dbReference type="AlphaFoldDB" id="A0A9P7DLU0"/>
<comment type="caution">
    <text evidence="1">The sequence shown here is derived from an EMBL/GenBank/DDBJ whole genome shotgun (WGS) entry which is preliminary data.</text>
</comment>
<dbReference type="Proteomes" id="UP000807769">
    <property type="component" value="Unassembled WGS sequence"/>
</dbReference>
<sequence length="53" mass="5926">MHPIPAVQLEYSPSTFDVEDLRLNILNTARNLLGIKIIAYSPLGRDLITTVTM</sequence>
<dbReference type="GeneID" id="64631408"/>